<dbReference type="Proteomes" id="UP001209878">
    <property type="component" value="Unassembled WGS sequence"/>
</dbReference>
<keyword evidence="1" id="KW-0732">Signal</keyword>
<reference evidence="2" key="1">
    <citation type="journal article" date="2023" name="Mol. Biol. Evol.">
        <title>Third-Generation Sequencing Reveals the Adaptive Role of the Epigenome in Three Deep-Sea Polychaetes.</title>
        <authorList>
            <person name="Perez M."/>
            <person name="Aroh O."/>
            <person name="Sun Y."/>
            <person name="Lan Y."/>
            <person name="Juniper S.K."/>
            <person name="Young C.R."/>
            <person name="Angers B."/>
            <person name="Qian P.Y."/>
        </authorList>
    </citation>
    <scope>NUCLEOTIDE SEQUENCE</scope>
    <source>
        <strain evidence="2">R07B-5</strain>
    </source>
</reference>
<organism evidence="2 3">
    <name type="scientific">Ridgeia piscesae</name>
    <name type="common">Tubeworm</name>
    <dbReference type="NCBI Taxonomy" id="27915"/>
    <lineage>
        <taxon>Eukaryota</taxon>
        <taxon>Metazoa</taxon>
        <taxon>Spiralia</taxon>
        <taxon>Lophotrochozoa</taxon>
        <taxon>Annelida</taxon>
        <taxon>Polychaeta</taxon>
        <taxon>Sedentaria</taxon>
        <taxon>Canalipalpata</taxon>
        <taxon>Sabellida</taxon>
        <taxon>Siboglinidae</taxon>
        <taxon>Ridgeia</taxon>
    </lineage>
</organism>
<protein>
    <submittedName>
        <fullName evidence="2">Uncharacterized protein</fullName>
    </submittedName>
</protein>
<sequence>MSHITCALLIGAVLSQAVAEEVIDIMEPCRFPVPMGVEQEYIPDKSLWATSWINYKRQAKYGRLNGWKGECQTIVYLVPVTCQEAVSHGMCCHH</sequence>
<accession>A0AAD9UE69</accession>
<feature type="chain" id="PRO_5042075462" evidence="1">
    <location>
        <begin position="20"/>
        <end position="94"/>
    </location>
</feature>
<proteinExistence type="predicted"/>
<feature type="signal peptide" evidence="1">
    <location>
        <begin position="1"/>
        <end position="19"/>
    </location>
</feature>
<comment type="caution">
    <text evidence="2">The sequence shown here is derived from an EMBL/GenBank/DDBJ whole genome shotgun (WGS) entry which is preliminary data.</text>
</comment>
<name>A0AAD9UE69_RIDPI</name>
<evidence type="ECO:0000313" key="2">
    <source>
        <dbReference type="EMBL" id="KAK2186079.1"/>
    </source>
</evidence>
<evidence type="ECO:0000256" key="1">
    <source>
        <dbReference type="SAM" id="SignalP"/>
    </source>
</evidence>
<gene>
    <name evidence="2" type="ORF">NP493_204g10028</name>
</gene>
<dbReference type="AlphaFoldDB" id="A0AAD9UE69"/>
<dbReference type="EMBL" id="JAODUO010000214">
    <property type="protein sequence ID" value="KAK2186079.1"/>
    <property type="molecule type" value="Genomic_DNA"/>
</dbReference>
<keyword evidence="3" id="KW-1185">Reference proteome</keyword>
<evidence type="ECO:0000313" key="3">
    <source>
        <dbReference type="Proteomes" id="UP001209878"/>
    </source>
</evidence>